<evidence type="ECO:0000256" key="4">
    <source>
        <dbReference type="ARBA" id="ARBA00022452"/>
    </source>
</evidence>
<keyword evidence="4" id="KW-1134">Transmembrane beta strand</keyword>
<evidence type="ECO:0000256" key="5">
    <source>
        <dbReference type="ARBA" id="ARBA00022512"/>
    </source>
</evidence>
<evidence type="ECO:0000256" key="6">
    <source>
        <dbReference type="ARBA" id="ARBA00022525"/>
    </source>
</evidence>
<evidence type="ECO:0000256" key="3">
    <source>
        <dbReference type="ARBA" id="ARBA00007542"/>
    </source>
</evidence>
<evidence type="ECO:0000256" key="1">
    <source>
        <dbReference type="ARBA" id="ARBA00004191"/>
    </source>
</evidence>
<comment type="similarity">
    <text evidence="3">Belongs to the PMP outer membrane protein family.</text>
</comment>
<comment type="subcellular location">
    <subcellularLocation>
        <location evidence="2">Cell outer membrane</location>
        <topology evidence="2">Peripheral membrane protein</topology>
        <orientation evidence="2">Extracellular side</orientation>
    </subcellularLocation>
    <subcellularLocation>
        <location evidence="1">Secreted</location>
        <location evidence="1">Cell wall</location>
    </subcellularLocation>
</comment>
<evidence type="ECO:0000313" key="14">
    <source>
        <dbReference type="Proteomes" id="UP000680625"/>
    </source>
</evidence>
<dbReference type="Pfam" id="PF02415">
    <property type="entry name" value="Chlam_PMP"/>
    <property type="match status" value="1"/>
</dbReference>
<evidence type="ECO:0000256" key="8">
    <source>
        <dbReference type="ARBA" id="ARBA00022729"/>
    </source>
</evidence>
<dbReference type="Proteomes" id="UP000680625">
    <property type="component" value="Chromosome"/>
</dbReference>
<dbReference type="NCBIfam" id="TIGR01376">
    <property type="entry name" value="POMP_repeat"/>
    <property type="match status" value="1"/>
</dbReference>
<dbReference type="EMBL" id="CP060791">
    <property type="protein sequence ID" value="QVE48829.1"/>
    <property type="molecule type" value="Genomic_DNA"/>
</dbReference>
<dbReference type="RefSeq" id="WP_213240479.1">
    <property type="nucleotide sequence ID" value="NZ_CP137910.1"/>
</dbReference>
<keyword evidence="8 11" id="KW-0732">Signal</keyword>
<name>A0ABX8CCT8_9CHLA</name>
<reference evidence="13 14" key="1">
    <citation type="submission" date="2020-08" db="EMBL/GenBank/DDBJ databases">
        <title>Isolation and characterization of novel Chlamydia from Siamese crocodiles (Crocodylus siamensis).</title>
        <authorList>
            <person name="Sariya L."/>
        </authorList>
    </citation>
    <scope>NUCLEOTIDE SEQUENCE [LARGE SCALE GENOMIC DNA]</scope>
    <source>
        <strain evidence="13 14">No. 12</strain>
    </source>
</reference>
<evidence type="ECO:0000256" key="11">
    <source>
        <dbReference type="SAM" id="SignalP"/>
    </source>
</evidence>
<dbReference type="InterPro" id="IPR003368">
    <property type="entry name" value="POMP_repeat"/>
</dbReference>
<dbReference type="Pfam" id="PF07548">
    <property type="entry name" value="ChlamPMP_M"/>
    <property type="match status" value="1"/>
</dbReference>
<dbReference type="Pfam" id="PF03797">
    <property type="entry name" value="Autotransporter"/>
    <property type="match status" value="1"/>
</dbReference>
<dbReference type="SMART" id="SM00869">
    <property type="entry name" value="Autotransporter"/>
    <property type="match status" value="1"/>
</dbReference>
<keyword evidence="6" id="KW-0964">Secreted</keyword>
<dbReference type="SUPFAM" id="SSF103515">
    <property type="entry name" value="Autotransporter"/>
    <property type="match status" value="1"/>
</dbReference>
<proteinExistence type="inferred from homology"/>
<evidence type="ECO:0000256" key="9">
    <source>
        <dbReference type="ARBA" id="ARBA00023136"/>
    </source>
</evidence>
<feature type="signal peptide" evidence="11">
    <location>
        <begin position="1"/>
        <end position="25"/>
    </location>
</feature>
<keyword evidence="9" id="KW-0472">Membrane</keyword>
<evidence type="ECO:0000256" key="7">
    <source>
        <dbReference type="ARBA" id="ARBA00022692"/>
    </source>
</evidence>
<keyword evidence="7" id="KW-0812">Transmembrane</keyword>
<dbReference type="PROSITE" id="PS51208">
    <property type="entry name" value="AUTOTRANSPORTER"/>
    <property type="match status" value="1"/>
</dbReference>
<evidence type="ECO:0000256" key="10">
    <source>
        <dbReference type="ARBA" id="ARBA00023237"/>
    </source>
</evidence>
<gene>
    <name evidence="13" type="ORF">H9Q19_03865</name>
</gene>
<keyword evidence="5" id="KW-0134">Cell wall</keyword>
<evidence type="ECO:0000259" key="12">
    <source>
        <dbReference type="PROSITE" id="PS51208"/>
    </source>
</evidence>
<feature type="chain" id="PRO_5045502180" evidence="11">
    <location>
        <begin position="26"/>
        <end position="871"/>
    </location>
</feature>
<accession>A0ABX8CCT8</accession>
<keyword evidence="14" id="KW-1185">Reference proteome</keyword>
<evidence type="ECO:0000313" key="13">
    <source>
        <dbReference type="EMBL" id="QVE48829.1"/>
    </source>
</evidence>
<dbReference type="InterPro" id="IPR011427">
    <property type="entry name" value="Polymorphic_membr_middle"/>
</dbReference>
<evidence type="ECO:0000256" key="2">
    <source>
        <dbReference type="ARBA" id="ARBA00004416"/>
    </source>
</evidence>
<keyword evidence="10" id="KW-0998">Cell outer membrane</keyword>
<dbReference type="Gene3D" id="2.40.128.130">
    <property type="entry name" value="Autotransporter beta-domain"/>
    <property type="match status" value="1"/>
</dbReference>
<dbReference type="InterPro" id="IPR036709">
    <property type="entry name" value="Autotransporte_beta_dom_sf"/>
</dbReference>
<protein>
    <submittedName>
        <fullName evidence="13">Autotransporter domain-containing protein</fullName>
    </submittedName>
</protein>
<feature type="domain" description="Autotransporter" evidence="12">
    <location>
        <begin position="569"/>
        <end position="871"/>
    </location>
</feature>
<dbReference type="InterPro" id="IPR005546">
    <property type="entry name" value="Autotransporte_beta"/>
</dbReference>
<organism evidence="13 14">
    <name type="scientific">Chlamydia crocodili</name>
    <dbReference type="NCBI Taxonomy" id="2766982"/>
    <lineage>
        <taxon>Bacteria</taxon>
        <taxon>Pseudomonadati</taxon>
        <taxon>Chlamydiota</taxon>
        <taxon>Chlamydiia</taxon>
        <taxon>Chlamydiales</taxon>
        <taxon>Chlamydiaceae</taxon>
        <taxon>Chlamydia/Chlamydophila group</taxon>
        <taxon>Chlamydia</taxon>
    </lineage>
</organism>
<sequence length="871" mass="96069">MTQRPNPWIFCCCAMSCLCFSPAYSAVLKTLTSADNFNGINNAAFSIKASDNDEGTTYILSDNILIQNVAVTKPENSSCFKNTKGDLIFNGNNRNLTFDKITTTAEGKMICNSAGTFLTLSCFSKLAFLESNNLRTGKSAIRSKGSLMFRSNDQIIFSECYSSDKGGAIHCIPTPGSRNTCSLSFHRNRGITFSNNTSVQGGGAIYAKQMRLTAMGPTLFLNNTASGDVNSRPAGGAIAIAPNGELSLFAEEGDIIFEGNRTIRGGHGGHIERNAIHLENDAFISYIGAAEGKIIKFYDAITATSSSDVPLLINQITGGAIYKGTVFFSSGACTHTCSSLASINMSRILQDVILAGGTLDLSSGAILGVLNFIQRPDTTFILDQSTMLRVHGNAELLNITIPVKLSILNPKPKDPKIKFHSLSYRQPGQILILSGDKKISLSGSMNIDIQDEDFYENIELAKSVKIPLIKIETRELDLAHTEVNRINVSMDPYGYQGSWKLEWLEQAPKPINTRSRTNAEKIAHLVWTPKHYRPRLIDSQGNSLVPNSLWNAFVDIRGIHNLMDTVSDGSLYRNGLWVSEISNYFHKDHHKDNHGFRHTSGGYALGLSQQTPSKDIFSIGFFQMFGVSKDASLAKNRENILAGSAYLQHSTPIKPILNWSLGNLFARPEFLSKISSDLPLILNLQATYSHSKNKLTITRKSSEITHGYWNTHCVGAELGSSLSFDFHEEHNIFHHILPFMNLQGVYAYQRKFKEEGEKKHEITSSKLGNVSLPIGIRLEGHNSRWPIFYSTSVAFIADLFRQNPCSTITSTYAPFATWKTSGTNLSRQALAAQLSMHCAILDNITLFSKCCAEIRKSSQYYLGDIGSQFLF</sequence>